<name>A0A379M346_9NOCA</name>
<evidence type="ECO:0000259" key="9">
    <source>
        <dbReference type="Pfam" id="PF01648"/>
    </source>
</evidence>
<comment type="similarity">
    <text evidence="8">Belongs to the P-Pant transferase superfamily. AcpS family.</text>
</comment>
<evidence type="ECO:0000256" key="4">
    <source>
        <dbReference type="ARBA" id="ARBA00022832"/>
    </source>
</evidence>
<keyword evidence="3 8" id="KW-0479">Metal-binding</keyword>
<dbReference type="RefSeq" id="WP_064062463.1">
    <property type="nucleotide sequence ID" value="NZ_CP101467.1"/>
</dbReference>
<dbReference type="GO" id="GO:0005737">
    <property type="term" value="C:cytoplasm"/>
    <property type="evidence" value="ECO:0007669"/>
    <property type="project" value="UniProtKB-SubCell"/>
</dbReference>
<dbReference type="AlphaFoldDB" id="A0A379M346"/>
<dbReference type="NCBIfam" id="TIGR00556">
    <property type="entry name" value="pantethn_trn"/>
    <property type="match status" value="1"/>
</dbReference>
<keyword evidence="2 8" id="KW-0808">Transferase</keyword>
<dbReference type="InterPro" id="IPR008278">
    <property type="entry name" value="4-PPantetheinyl_Trfase_dom"/>
</dbReference>
<comment type="subcellular location">
    <subcellularLocation>
        <location evidence="8">Cytoplasm</location>
    </subcellularLocation>
</comment>
<evidence type="ECO:0000256" key="7">
    <source>
        <dbReference type="ARBA" id="ARBA00023160"/>
    </source>
</evidence>
<feature type="domain" description="4'-phosphopantetheinyl transferase" evidence="9">
    <location>
        <begin position="14"/>
        <end position="128"/>
    </location>
</feature>
<dbReference type="GO" id="GO:0000287">
    <property type="term" value="F:magnesium ion binding"/>
    <property type="evidence" value="ECO:0007669"/>
    <property type="project" value="UniProtKB-UniRule"/>
</dbReference>
<comment type="catalytic activity">
    <reaction evidence="8">
        <text>apo-[ACP] + CoA = holo-[ACP] + adenosine 3',5'-bisphosphate + H(+)</text>
        <dbReference type="Rhea" id="RHEA:12068"/>
        <dbReference type="Rhea" id="RHEA-COMP:9685"/>
        <dbReference type="Rhea" id="RHEA-COMP:9690"/>
        <dbReference type="ChEBI" id="CHEBI:15378"/>
        <dbReference type="ChEBI" id="CHEBI:29999"/>
        <dbReference type="ChEBI" id="CHEBI:57287"/>
        <dbReference type="ChEBI" id="CHEBI:58343"/>
        <dbReference type="ChEBI" id="CHEBI:64479"/>
        <dbReference type="EC" id="2.7.8.7"/>
    </reaction>
</comment>
<dbReference type="SUPFAM" id="SSF56214">
    <property type="entry name" value="4'-phosphopantetheinyl transferase"/>
    <property type="match status" value="1"/>
</dbReference>
<dbReference type="Proteomes" id="UP000254569">
    <property type="component" value="Unassembled WGS sequence"/>
</dbReference>
<evidence type="ECO:0000256" key="8">
    <source>
        <dbReference type="HAMAP-Rule" id="MF_00101"/>
    </source>
</evidence>
<keyword evidence="6 8" id="KW-0443">Lipid metabolism</keyword>
<dbReference type="HAMAP" id="MF_00101">
    <property type="entry name" value="AcpS"/>
    <property type="match status" value="1"/>
</dbReference>
<evidence type="ECO:0000313" key="10">
    <source>
        <dbReference type="EMBL" id="SUE15805.1"/>
    </source>
</evidence>
<evidence type="ECO:0000313" key="11">
    <source>
        <dbReference type="Proteomes" id="UP000254569"/>
    </source>
</evidence>
<evidence type="ECO:0000256" key="3">
    <source>
        <dbReference type="ARBA" id="ARBA00022723"/>
    </source>
</evidence>
<reference evidence="10 11" key="1">
    <citation type="submission" date="2018-06" db="EMBL/GenBank/DDBJ databases">
        <authorList>
            <consortium name="Pathogen Informatics"/>
            <person name="Doyle S."/>
        </authorList>
    </citation>
    <scope>NUCLEOTIDE SEQUENCE [LARGE SCALE GENOMIC DNA]</scope>
    <source>
        <strain evidence="10 11">NCTC13296</strain>
    </source>
</reference>
<dbReference type="EC" id="2.7.8.7" evidence="8"/>
<dbReference type="Pfam" id="PF01648">
    <property type="entry name" value="ACPS"/>
    <property type="match status" value="1"/>
</dbReference>
<keyword evidence="8" id="KW-0963">Cytoplasm</keyword>
<feature type="binding site" evidence="8">
    <location>
        <position position="66"/>
    </location>
    <ligand>
        <name>Mg(2+)</name>
        <dbReference type="ChEBI" id="CHEBI:18420"/>
    </ligand>
</feature>
<dbReference type="GO" id="GO:0008897">
    <property type="term" value="F:holo-[acyl-carrier-protein] synthase activity"/>
    <property type="evidence" value="ECO:0007669"/>
    <property type="project" value="UniProtKB-UniRule"/>
</dbReference>
<dbReference type="InterPro" id="IPR002582">
    <property type="entry name" value="ACPS"/>
</dbReference>
<comment type="cofactor">
    <cofactor evidence="8">
        <name>Mg(2+)</name>
        <dbReference type="ChEBI" id="CHEBI:18420"/>
    </cofactor>
</comment>
<keyword evidence="4 8" id="KW-0276">Fatty acid metabolism</keyword>
<evidence type="ECO:0000256" key="2">
    <source>
        <dbReference type="ARBA" id="ARBA00022679"/>
    </source>
</evidence>
<feature type="binding site" evidence="8">
    <location>
        <position position="18"/>
    </location>
    <ligand>
        <name>Mg(2+)</name>
        <dbReference type="ChEBI" id="CHEBI:18420"/>
    </ligand>
</feature>
<gene>
    <name evidence="10" type="primary">acpS_2</name>
    <name evidence="8" type="synonym">acpS</name>
    <name evidence="10" type="ORF">NCTC13296_02669</name>
</gene>
<organism evidence="10 11">
    <name type="scientific">Rhodococcus gordoniae</name>
    <dbReference type="NCBI Taxonomy" id="223392"/>
    <lineage>
        <taxon>Bacteria</taxon>
        <taxon>Bacillati</taxon>
        <taxon>Actinomycetota</taxon>
        <taxon>Actinomycetes</taxon>
        <taxon>Mycobacteriales</taxon>
        <taxon>Nocardiaceae</taxon>
        <taxon>Rhodococcus</taxon>
    </lineage>
</organism>
<dbReference type="Gene3D" id="3.90.470.20">
    <property type="entry name" value="4'-phosphopantetheinyl transferase domain"/>
    <property type="match status" value="1"/>
</dbReference>
<accession>A0A379M346</accession>
<keyword evidence="5 8" id="KW-0460">Magnesium</keyword>
<evidence type="ECO:0000256" key="6">
    <source>
        <dbReference type="ARBA" id="ARBA00023098"/>
    </source>
</evidence>
<keyword evidence="1 8" id="KW-0444">Lipid biosynthesis</keyword>
<dbReference type="EMBL" id="UGVI01000001">
    <property type="protein sequence ID" value="SUE15805.1"/>
    <property type="molecule type" value="Genomic_DNA"/>
</dbReference>
<dbReference type="InterPro" id="IPR037143">
    <property type="entry name" value="4-PPantetheinyl_Trfase_dom_sf"/>
</dbReference>
<protein>
    <recommendedName>
        <fullName evidence="8">Holo-[acyl-carrier-protein] synthase</fullName>
        <shortName evidence="8">Holo-ACP synthase</shortName>
        <ecNumber evidence="8">2.7.8.7</ecNumber>
    </recommendedName>
    <alternativeName>
        <fullName evidence="8">4'-phosphopantetheinyl transferase AcpS</fullName>
    </alternativeName>
</protein>
<comment type="function">
    <text evidence="8">Transfers the 4'-phosphopantetheine moiety from coenzyme A to a Ser of acyl-carrier-protein.</text>
</comment>
<evidence type="ECO:0000256" key="5">
    <source>
        <dbReference type="ARBA" id="ARBA00022842"/>
    </source>
</evidence>
<dbReference type="OrthoDB" id="517356at2"/>
<keyword evidence="7 8" id="KW-0275">Fatty acid biosynthesis</keyword>
<evidence type="ECO:0000256" key="1">
    <source>
        <dbReference type="ARBA" id="ARBA00022516"/>
    </source>
</evidence>
<keyword evidence="11" id="KW-1185">Reference proteome</keyword>
<dbReference type="GO" id="GO:0006633">
    <property type="term" value="P:fatty acid biosynthetic process"/>
    <property type="evidence" value="ECO:0007669"/>
    <property type="project" value="UniProtKB-UniRule"/>
</dbReference>
<sequence>MNDDGSGPCVATTRVGCDVVTVRDIASSIDRFGDRYLQRVFTLHELEICTGPGRAQRLAARFAAKEAVMKVLRPRDRAVPWRAIEIRRADWGGCTVLLAGNAAALARDEQVTDIQVSISHEPEYAIATVVATRVEEAETGEHP</sequence>
<proteinExistence type="inferred from homology"/>
<dbReference type="NCBIfam" id="TIGR00516">
    <property type="entry name" value="acpS"/>
    <property type="match status" value="1"/>
</dbReference>
<dbReference type="InterPro" id="IPR004568">
    <property type="entry name" value="Ppantetheine-prot_Trfase_dom"/>
</dbReference>